<organism evidence="1 2">
    <name type="scientific">Tichowtungia aerotolerans</name>
    <dbReference type="NCBI Taxonomy" id="2697043"/>
    <lineage>
        <taxon>Bacteria</taxon>
        <taxon>Pseudomonadati</taxon>
        <taxon>Kiritimatiellota</taxon>
        <taxon>Tichowtungiia</taxon>
        <taxon>Tichowtungiales</taxon>
        <taxon>Tichowtungiaceae</taxon>
        <taxon>Tichowtungia</taxon>
    </lineage>
</organism>
<protein>
    <submittedName>
        <fullName evidence="1">Uncharacterized protein</fullName>
    </submittedName>
</protein>
<dbReference type="AlphaFoldDB" id="A0A6P1M7S4"/>
<evidence type="ECO:0000313" key="2">
    <source>
        <dbReference type="Proteomes" id="UP000464954"/>
    </source>
</evidence>
<gene>
    <name evidence="1" type="ORF">GT409_14720</name>
</gene>
<dbReference type="EMBL" id="CP047593">
    <property type="protein sequence ID" value="QHI70640.1"/>
    <property type="molecule type" value="Genomic_DNA"/>
</dbReference>
<dbReference type="RefSeq" id="WP_160629814.1">
    <property type="nucleotide sequence ID" value="NZ_CP047593.1"/>
</dbReference>
<proteinExistence type="predicted"/>
<dbReference type="Proteomes" id="UP000464954">
    <property type="component" value="Chromosome"/>
</dbReference>
<keyword evidence="2" id="KW-1185">Reference proteome</keyword>
<sequence>MKKEWLGLGCLLLLVETGFTELPTSNAAPINESYSSLEIKTHQPRLAGKVVEVQFNRILCLRRNKSGTYEGYIRCYDQDNDGARVRFSEEGLGYFSELSFKEADQGDTYAKAGRADIGVYVLVPKQNPKQLIALGDKCSENEDGIATYSWSEKTRLPDVEDLKDMDDWTVSELALYGHHVIGHEVEITCCCTREIKSISSEKYQTFINSGFGQPDLRIEFSGNDALELFEEIHEEGIYSDKEFTFYARIQEGDSGDIKLLGLGTRARGKGMERTYRW</sequence>
<evidence type="ECO:0000313" key="1">
    <source>
        <dbReference type="EMBL" id="QHI70640.1"/>
    </source>
</evidence>
<name>A0A6P1M7S4_9BACT</name>
<reference evidence="1 2" key="1">
    <citation type="submission" date="2020-01" db="EMBL/GenBank/DDBJ databases">
        <title>Ponticoccus aerotolerans gen. nov., sp. nov., an anaerobic bacterium and proposal of Ponticoccusceae fam. nov., Ponticoccusles ord. nov. and Ponticoccuse classis nov. in the phylum Kiritimatiellaeota.</title>
        <authorList>
            <person name="Zhou L.Y."/>
            <person name="Du Z.J."/>
        </authorList>
    </citation>
    <scope>NUCLEOTIDE SEQUENCE [LARGE SCALE GENOMIC DNA]</scope>
    <source>
        <strain evidence="1 2">S-5007</strain>
    </source>
</reference>
<accession>A0A6P1M7S4</accession>
<dbReference type="KEGG" id="taer:GT409_14720"/>